<evidence type="ECO:0000313" key="1">
    <source>
        <dbReference type="EMBL" id="KAH8008297.1"/>
    </source>
</evidence>
<name>A0ACB8FSP1_9SAUR</name>
<organism evidence="1 2">
    <name type="scientific">Sphaerodactylus townsendi</name>
    <dbReference type="NCBI Taxonomy" id="933632"/>
    <lineage>
        <taxon>Eukaryota</taxon>
        <taxon>Metazoa</taxon>
        <taxon>Chordata</taxon>
        <taxon>Craniata</taxon>
        <taxon>Vertebrata</taxon>
        <taxon>Euteleostomi</taxon>
        <taxon>Lepidosauria</taxon>
        <taxon>Squamata</taxon>
        <taxon>Bifurcata</taxon>
        <taxon>Gekkota</taxon>
        <taxon>Sphaerodactylidae</taxon>
        <taxon>Sphaerodactylus</taxon>
    </lineage>
</organism>
<proteinExistence type="predicted"/>
<dbReference type="Proteomes" id="UP000827872">
    <property type="component" value="Linkage Group LG06"/>
</dbReference>
<accession>A0ACB8FSP1</accession>
<keyword evidence="2" id="KW-1185">Reference proteome</keyword>
<comment type="caution">
    <text evidence="1">The sequence shown here is derived from an EMBL/GenBank/DDBJ whole genome shotgun (WGS) entry which is preliminary data.</text>
</comment>
<gene>
    <name evidence="1" type="ORF">K3G42_028828</name>
</gene>
<reference evidence="1" key="1">
    <citation type="submission" date="2021-08" db="EMBL/GenBank/DDBJ databases">
        <title>The first chromosome-level gecko genome reveals the dynamic sex chromosomes of Neotropical dwarf geckos (Sphaerodactylidae: Sphaerodactylus).</title>
        <authorList>
            <person name="Pinto B.J."/>
            <person name="Keating S.E."/>
            <person name="Gamble T."/>
        </authorList>
    </citation>
    <scope>NUCLEOTIDE SEQUENCE</scope>
    <source>
        <strain evidence="1">TG3544</strain>
    </source>
</reference>
<evidence type="ECO:0000313" key="2">
    <source>
        <dbReference type="Proteomes" id="UP000827872"/>
    </source>
</evidence>
<sequence>MQFYSELPIAHLQEYAHHKSEEEGPHFPAAVSTNTNSSQGLQCYSCEGESNCLEPHVCREHQNRCRTTVMSTLTPQGLSTYYNKDCDISGKANNSISYLSNNEVVFLAEEHCERELCNEHAPNVLDVLLARGRPKKLMHCYSCGSADGSCFNSSLAQMRCSRPGEQCVDITSFSEPEEFSQDEQHIKGCGQLTHCQEPLGFHNGNSFYLIKCCDSSLCNKETQDYKASPLPLNGVMCYSCEGNFSQGCAPDDITQTRCRGPMNQCLEASGIDGVSGQSLVIKGCASSSWCDSPYTSIYKNLGGLHLRCCTEDLCNSQIVDGTTLKPSPRSQASCNPTAQPVLLLATLLLWVAFCLCSESS</sequence>
<dbReference type="EMBL" id="CM037619">
    <property type="protein sequence ID" value="KAH8008297.1"/>
    <property type="molecule type" value="Genomic_DNA"/>
</dbReference>
<protein>
    <submittedName>
        <fullName evidence="1">Uncharacterized protein</fullName>
    </submittedName>
</protein>